<dbReference type="PANTHER" id="PTHR43479">
    <property type="entry name" value="ACREF/ENVCD OPERON REPRESSOR-RELATED"/>
    <property type="match status" value="1"/>
</dbReference>
<dbReference type="PROSITE" id="PS50977">
    <property type="entry name" value="HTH_TETR_2"/>
    <property type="match status" value="1"/>
</dbReference>
<protein>
    <submittedName>
        <fullName evidence="4">TetR family transcriptional regulator</fullName>
    </submittedName>
</protein>
<accession>A0A1X0VDA9</accession>
<evidence type="ECO:0000313" key="4">
    <source>
        <dbReference type="EMBL" id="ORI97624.1"/>
    </source>
</evidence>
<dbReference type="InterPro" id="IPR039532">
    <property type="entry name" value="TetR_C_Firmicutes"/>
</dbReference>
<dbReference type="AlphaFoldDB" id="A0A1X0VDA9"/>
<reference evidence="4 5" key="1">
    <citation type="journal article" date="2017" name="Front. Microbiol.">
        <title>Genomic Characterization of Dairy Associated Leuconostoc Species and Diversity of Leuconostocs in Undefined Mixed Mesophilic Starter Cultures.</title>
        <authorList>
            <person name="Frantzen C.A."/>
            <person name="Kot W."/>
            <person name="Pedersen T.B."/>
            <person name="Ardo Y.M."/>
            <person name="Broadbent J.R."/>
            <person name="Neve H."/>
            <person name="Hansen L.H."/>
            <person name="Dal Bello F."/>
            <person name="Ostlie H.M."/>
            <person name="Kleppen H.P."/>
            <person name="Vogensen F.K."/>
            <person name="Holo H."/>
        </authorList>
    </citation>
    <scope>NUCLEOTIDE SEQUENCE [LARGE SCALE GENOMIC DNA]</scope>
    <source>
        <strain evidence="4 5">LMGCF08</strain>
    </source>
</reference>
<dbReference type="Pfam" id="PF14278">
    <property type="entry name" value="TetR_C_8"/>
    <property type="match status" value="1"/>
</dbReference>
<dbReference type="InterPro" id="IPR001647">
    <property type="entry name" value="HTH_TetR"/>
</dbReference>
<dbReference type="STRING" id="33968.BMS77_05855"/>
<proteinExistence type="predicted"/>
<evidence type="ECO:0000313" key="5">
    <source>
        <dbReference type="Proteomes" id="UP000192288"/>
    </source>
</evidence>
<dbReference type="EMBL" id="MPLS01000019">
    <property type="protein sequence ID" value="ORI97624.1"/>
    <property type="molecule type" value="Genomic_DNA"/>
</dbReference>
<evidence type="ECO:0000256" key="1">
    <source>
        <dbReference type="ARBA" id="ARBA00023125"/>
    </source>
</evidence>
<dbReference type="GO" id="GO:0003677">
    <property type="term" value="F:DNA binding"/>
    <property type="evidence" value="ECO:0007669"/>
    <property type="project" value="UniProtKB-UniRule"/>
</dbReference>
<sequence>MAYQHKTTQTKKMLLNSLLDLMVNKELEDITVRDITEYAGVNRGTFYRHFKDKMDLVEQKERQIFQDLQQVELDIKVFDDTANIVISSENVCKLTTYLYTQRRFLANLLGSNGDMTFEHQLLTWLYSTIIDNLASAGLDVTQKHLKIVVHYQVSAMLGVIRYWFIEDQGATSPETIAQIIYKLNHDGVWRNFENRPL</sequence>
<keyword evidence="1 2" id="KW-0238">DNA-binding</keyword>
<dbReference type="eggNOG" id="COG1309">
    <property type="taxonomic scope" value="Bacteria"/>
</dbReference>
<dbReference type="InterPro" id="IPR009057">
    <property type="entry name" value="Homeodomain-like_sf"/>
</dbReference>
<name>A0A1X0VDA9_LEUPS</name>
<evidence type="ECO:0000259" key="3">
    <source>
        <dbReference type="PROSITE" id="PS50977"/>
    </source>
</evidence>
<dbReference type="Proteomes" id="UP000192288">
    <property type="component" value="Unassembled WGS sequence"/>
</dbReference>
<dbReference type="PANTHER" id="PTHR43479:SF11">
    <property type="entry name" value="ACREF_ENVCD OPERON REPRESSOR-RELATED"/>
    <property type="match status" value="1"/>
</dbReference>
<dbReference type="Gene3D" id="1.10.357.10">
    <property type="entry name" value="Tetracycline Repressor, domain 2"/>
    <property type="match status" value="1"/>
</dbReference>
<organism evidence="4 5">
    <name type="scientific">Leuconostoc pseudomesenteroides</name>
    <dbReference type="NCBI Taxonomy" id="33968"/>
    <lineage>
        <taxon>Bacteria</taxon>
        <taxon>Bacillati</taxon>
        <taxon>Bacillota</taxon>
        <taxon>Bacilli</taxon>
        <taxon>Lactobacillales</taxon>
        <taxon>Lactobacillaceae</taxon>
        <taxon>Leuconostoc</taxon>
    </lineage>
</organism>
<dbReference type="RefSeq" id="WP_004915647.1">
    <property type="nucleotide sequence ID" value="NZ_MPLS01000019.1"/>
</dbReference>
<dbReference type="GeneID" id="97231232"/>
<comment type="caution">
    <text evidence="4">The sequence shown here is derived from an EMBL/GenBank/DDBJ whole genome shotgun (WGS) entry which is preliminary data.</text>
</comment>
<feature type="DNA-binding region" description="H-T-H motif" evidence="2">
    <location>
        <begin position="31"/>
        <end position="50"/>
    </location>
</feature>
<dbReference type="InterPro" id="IPR050624">
    <property type="entry name" value="HTH-type_Tx_Regulator"/>
</dbReference>
<evidence type="ECO:0000256" key="2">
    <source>
        <dbReference type="PROSITE-ProRule" id="PRU00335"/>
    </source>
</evidence>
<feature type="domain" description="HTH tetR-type" evidence="3">
    <location>
        <begin position="8"/>
        <end position="68"/>
    </location>
</feature>
<gene>
    <name evidence="4" type="ORF">BMR96_06235</name>
</gene>
<dbReference type="SUPFAM" id="SSF46689">
    <property type="entry name" value="Homeodomain-like"/>
    <property type="match status" value="1"/>
</dbReference>
<dbReference type="Pfam" id="PF00440">
    <property type="entry name" value="TetR_N"/>
    <property type="match status" value="1"/>
</dbReference>